<dbReference type="GO" id="GO:0006511">
    <property type="term" value="P:ubiquitin-dependent protein catabolic process"/>
    <property type="evidence" value="ECO:0007669"/>
    <property type="project" value="InterPro"/>
</dbReference>
<dbReference type="Pfam" id="PF21361">
    <property type="entry name" value="Sina_ZnF"/>
    <property type="match status" value="1"/>
</dbReference>
<feature type="domain" description="Seven-in-absentia protein TRAF-like" evidence="5">
    <location>
        <begin position="100"/>
        <end position="193"/>
    </location>
</feature>
<dbReference type="GO" id="GO:0005737">
    <property type="term" value="C:cytoplasm"/>
    <property type="evidence" value="ECO:0007669"/>
    <property type="project" value="InterPro"/>
</dbReference>
<dbReference type="Gene3D" id="2.60.210.10">
    <property type="entry name" value="Apoptosis, Tumor Necrosis Factor Receptor Associated Protein 2, Chain A"/>
    <property type="match status" value="1"/>
</dbReference>
<keyword evidence="4" id="KW-0862">Zinc</keyword>
<gene>
    <name evidence="6" type="ORF">CTI12_AA058740</name>
</gene>
<dbReference type="PANTHER" id="PTHR10315:SF117">
    <property type="entry name" value="RING-TYPE E3 UBIQUITIN TRANSFERASE"/>
    <property type="match status" value="1"/>
</dbReference>
<evidence type="ECO:0000256" key="1">
    <source>
        <dbReference type="ARBA" id="ARBA00009119"/>
    </source>
</evidence>
<dbReference type="GO" id="GO:0061630">
    <property type="term" value="F:ubiquitin protein ligase activity"/>
    <property type="evidence" value="ECO:0007669"/>
    <property type="project" value="TreeGrafter"/>
</dbReference>
<keyword evidence="3" id="KW-0863">Zinc-finger</keyword>
<dbReference type="Proteomes" id="UP000245207">
    <property type="component" value="Unassembled WGS sequence"/>
</dbReference>
<name>A0A2U1Q385_ARTAN</name>
<dbReference type="STRING" id="35608.A0A2U1Q385"/>
<comment type="similarity">
    <text evidence="1">Belongs to the SINA (Seven in absentia) family.</text>
</comment>
<protein>
    <recommendedName>
        <fullName evidence="5">Seven-in-absentia protein TRAF-like domain-containing protein</fullName>
    </recommendedName>
</protein>
<evidence type="ECO:0000256" key="2">
    <source>
        <dbReference type="ARBA" id="ARBA00022723"/>
    </source>
</evidence>
<dbReference type="SUPFAM" id="SSF49599">
    <property type="entry name" value="TRAF domain-like"/>
    <property type="match status" value="1"/>
</dbReference>
<dbReference type="Gene3D" id="3.30.160.60">
    <property type="entry name" value="Classic Zinc Finger"/>
    <property type="match status" value="1"/>
</dbReference>
<accession>A0A2U1Q385</accession>
<evidence type="ECO:0000256" key="3">
    <source>
        <dbReference type="ARBA" id="ARBA00022771"/>
    </source>
</evidence>
<evidence type="ECO:0000313" key="7">
    <source>
        <dbReference type="Proteomes" id="UP000245207"/>
    </source>
</evidence>
<keyword evidence="7" id="KW-1185">Reference proteome</keyword>
<evidence type="ECO:0000256" key="4">
    <source>
        <dbReference type="ARBA" id="ARBA00022833"/>
    </source>
</evidence>
<organism evidence="6 7">
    <name type="scientific">Artemisia annua</name>
    <name type="common">Sweet wormwood</name>
    <dbReference type="NCBI Taxonomy" id="35608"/>
    <lineage>
        <taxon>Eukaryota</taxon>
        <taxon>Viridiplantae</taxon>
        <taxon>Streptophyta</taxon>
        <taxon>Embryophyta</taxon>
        <taxon>Tracheophyta</taxon>
        <taxon>Spermatophyta</taxon>
        <taxon>Magnoliopsida</taxon>
        <taxon>eudicotyledons</taxon>
        <taxon>Gunneridae</taxon>
        <taxon>Pentapetalae</taxon>
        <taxon>asterids</taxon>
        <taxon>campanulids</taxon>
        <taxon>Asterales</taxon>
        <taxon>Asteraceae</taxon>
        <taxon>Asteroideae</taxon>
        <taxon>Anthemideae</taxon>
        <taxon>Artemisiinae</taxon>
        <taxon>Artemisia</taxon>
    </lineage>
</organism>
<dbReference type="GO" id="GO:0008270">
    <property type="term" value="F:zinc ion binding"/>
    <property type="evidence" value="ECO:0007669"/>
    <property type="project" value="UniProtKB-KW"/>
</dbReference>
<dbReference type="Pfam" id="PF03145">
    <property type="entry name" value="Sina_TRAF"/>
    <property type="match status" value="1"/>
</dbReference>
<sequence>MGKASRLIGLFSNNRKHSGCRICYILMGSNRCLALEKDNPYYCPYAGSECSIFRNISELVPHLKKDHNVDMHVGNEFNHRYVQLNSHEMENEKRMSLIVSCYGRKFCYHFEAFNMGITPSYIAFLQLIGNETDAKKFLYTLEISGNGRKMTWGGVPKSIRDSTQNVRDNLDGLVIPRNLCLHFLDGNDQQLELELQGRIYRYEF</sequence>
<proteinExistence type="inferred from homology"/>
<dbReference type="InterPro" id="IPR018121">
    <property type="entry name" value="7-in-absentia-prot_TRAF-dom"/>
</dbReference>
<dbReference type="InterPro" id="IPR052088">
    <property type="entry name" value="E3_ubiquitin-ligase_SINA"/>
</dbReference>
<dbReference type="OrthoDB" id="941555at2759"/>
<evidence type="ECO:0000259" key="5">
    <source>
        <dbReference type="Pfam" id="PF03145"/>
    </source>
</evidence>
<dbReference type="PANTHER" id="PTHR10315">
    <property type="entry name" value="E3 UBIQUITIN PROTEIN LIGASE SIAH"/>
    <property type="match status" value="1"/>
</dbReference>
<dbReference type="InterPro" id="IPR008974">
    <property type="entry name" value="TRAF-like"/>
</dbReference>
<reference evidence="6 7" key="1">
    <citation type="journal article" date="2018" name="Mol. Plant">
        <title>The genome of Artemisia annua provides insight into the evolution of Asteraceae family and artemisinin biosynthesis.</title>
        <authorList>
            <person name="Shen Q."/>
            <person name="Zhang L."/>
            <person name="Liao Z."/>
            <person name="Wang S."/>
            <person name="Yan T."/>
            <person name="Shi P."/>
            <person name="Liu M."/>
            <person name="Fu X."/>
            <person name="Pan Q."/>
            <person name="Wang Y."/>
            <person name="Lv Z."/>
            <person name="Lu X."/>
            <person name="Zhang F."/>
            <person name="Jiang W."/>
            <person name="Ma Y."/>
            <person name="Chen M."/>
            <person name="Hao X."/>
            <person name="Li L."/>
            <person name="Tang Y."/>
            <person name="Lv G."/>
            <person name="Zhou Y."/>
            <person name="Sun X."/>
            <person name="Brodelius P.E."/>
            <person name="Rose J.K.C."/>
            <person name="Tang K."/>
        </authorList>
    </citation>
    <scope>NUCLEOTIDE SEQUENCE [LARGE SCALE GENOMIC DNA]</scope>
    <source>
        <strain evidence="7">cv. Huhao1</strain>
        <tissue evidence="6">Leaf</tissue>
    </source>
</reference>
<evidence type="ECO:0000313" key="6">
    <source>
        <dbReference type="EMBL" id="PWA92484.1"/>
    </source>
</evidence>
<keyword evidence="2" id="KW-0479">Metal-binding</keyword>
<dbReference type="EMBL" id="PKPP01000461">
    <property type="protein sequence ID" value="PWA92484.1"/>
    <property type="molecule type" value="Genomic_DNA"/>
</dbReference>
<dbReference type="AlphaFoldDB" id="A0A2U1Q385"/>
<comment type="caution">
    <text evidence="6">The sequence shown here is derived from an EMBL/GenBank/DDBJ whole genome shotgun (WGS) entry which is preliminary data.</text>
</comment>